<evidence type="ECO:0000313" key="3">
    <source>
        <dbReference type="Proteomes" id="UP000192247"/>
    </source>
</evidence>
<organism evidence="2 3">
    <name type="scientific">Tropilaelaps mercedesae</name>
    <dbReference type="NCBI Taxonomy" id="418985"/>
    <lineage>
        <taxon>Eukaryota</taxon>
        <taxon>Metazoa</taxon>
        <taxon>Ecdysozoa</taxon>
        <taxon>Arthropoda</taxon>
        <taxon>Chelicerata</taxon>
        <taxon>Arachnida</taxon>
        <taxon>Acari</taxon>
        <taxon>Parasitiformes</taxon>
        <taxon>Mesostigmata</taxon>
        <taxon>Gamasina</taxon>
        <taxon>Dermanyssoidea</taxon>
        <taxon>Laelapidae</taxon>
        <taxon>Tropilaelaps</taxon>
    </lineage>
</organism>
<feature type="region of interest" description="Disordered" evidence="1">
    <location>
        <begin position="23"/>
        <end position="71"/>
    </location>
</feature>
<sequence>MSQYEQIGGGGLYEGVVGQSQLPMRQLQHSPGQQQFLQSAAAQQQHLQHQSHGGHHHSSSPHKVKELEEARQRIAQMEKTMRGGHETPLKTLSRTGGVILLVATSRGRVRELRRGTSSEQFDEKGASLAEARPNWAV</sequence>
<dbReference type="Proteomes" id="UP000192247">
    <property type="component" value="Unassembled WGS sequence"/>
</dbReference>
<reference evidence="2 3" key="1">
    <citation type="journal article" date="2017" name="Gigascience">
        <title>Draft genome of the honey bee ectoparasitic mite, Tropilaelaps mercedesae, is shaped by the parasitic life history.</title>
        <authorList>
            <person name="Dong X."/>
            <person name="Armstrong S.D."/>
            <person name="Xia D."/>
            <person name="Makepeace B.L."/>
            <person name="Darby A.C."/>
            <person name="Kadowaki T."/>
        </authorList>
    </citation>
    <scope>NUCLEOTIDE SEQUENCE [LARGE SCALE GENOMIC DNA]</scope>
    <source>
        <strain evidence="2">Wuxi-XJTLU</strain>
    </source>
</reference>
<keyword evidence="3" id="KW-1185">Reference proteome</keyword>
<dbReference type="InParanoid" id="A0A1V9XVA3"/>
<feature type="compositionally biased region" description="Basic residues" evidence="1">
    <location>
        <begin position="52"/>
        <end position="62"/>
    </location>
</feature>
<gene>
    <name evidence="2" type="ORF">BIW11_00441</name>
</gene>
<dbReference type="EMBL" id="MNPL01003563">
    <property type="protein sequence ID" value="OQR77420.1"/>
    <property type="molecule type" value="Genomic_DNA"/>
</dbReference>
<feature type="compositionally biased region" description="Basic and acidic residues" evidence="1">
    <location>
        <begin position="113"/>
        <end position="125"/>
    </location>
</feature>
<comment type="caution">
    <text evidence="2">The sequence shown here is derived from an EMBL/GenBank/DDBJ whole genome shotgun (WGS) entry which is preliminary data.</text>
</comment>
<accession>A0A1V9XVA3</accession>
<feature type="compositionally biased region" description="Low complexity" evidence="1">
    <location>
        <begin position="32"/>
        <end position="51"/>
    </location>
</feature>
<evidence type="ECO:0000256" key="1">
    <source>
        <dbReference type="SAM" id="MobiDB-lite"/>
    </source>
</evidence>
<evidence type="ECO:0000313" key="2">
    <source>
        <dbReference type="EMBL" id="OQR77420.1"/>
    </source>
</evidence>
<name>A0A1V9XVA3_9ACAR</name>
<protein>
    <submittedName>
        <fullName evidence="2">Coiled-coil domain-containing protein 102A-like</fullName>
    </submittedName>
</protein>
<dbReference type="AlphaFoldDB" id="A0A1V9XVA3"/>
<proteinExistence type="predicted"/>
<feature type="region of interest" description="Disordered" evidence="1">
    <location>
        <begin position="113"/>
        <end position="137"/>
    </location>
</feature>